<feature type="compositionally biased region" description="Polar residues" evidence="1">
    <location>
        <begin position="20"/>
        <end position="31"/>
    </location>
</feature>
<accession>A0A0S4TWE7</accession>
<keyword evidence="2" id="KW-0472">Membrane</keyword>
<proteinExistence type="predicted"/>
<reference evidence="3" key="1">
    <citation type="submission" date="2015-10" db="EMBL/GenBank/DDBJ databases">
        <authorList>
            <person name="Gilbert D.G."/>
        </authorList>
    </citation>
    <scope>NUCLEOTIDE SEQUENCE</scope>
    <source>
        <strain evidence="3">Phyl III-seqv23</strain>
    </source>
</reference>
<keyword evidence="2" id="KW-0812">Transmembrane</keyword>
<organism evidence="3">
    <name type="scientific">Ralstonia solanacearum</name>
    <name type="common">Pseudomonas solanacearum</name>
    <dbReference type="NCBI Taxonomy" id="305"/>
    <lineage>
        <taxon>Bacteria</taxon>
        <taxon>Pseudomonadati</taxon>
        <taxon>Pseudomonadota</taxon>
        <taxon>Betaproteobacteria</taxon>
        <taxon>Burkholderiales</taxon>
        <taxon>Burkholderiaceae</taxon>
        <taxon>Ralstonia</taxon>
        <taxon>Ralstonia solanacearum species complex</taxon>
    </lineage>
</organism>
<evidence type="ECO:0000256" key="2">
    <source>
        <dbReference type="SAM" id="Phobius"/>
    </source>
</evidence>
<feature type="transmembrane region" description="Helical" evidence="2">
    <location>
        <begin position="52"/>
        <end position="70"/>
    </location>
</feature>
<evidence type="ECO:0000313" key="3">
    <source>
        <dbReference type="EMBL" id="CUV14372.1"/>
    </source>
</evidence>
<dbReference type="EMBL" id="LN899819">
    <property type="protein sequence ID" value="CUV14372.1"/>
    <property type="molecule type" value="Genomic_DNA"/>
</dbReference>
<sequence length="76" mass="8188">MGMEGVEMSTRHMRRPAGASRTTYIRSAQSGSIGGRSSLGEHRLPPSGVPRLLLWLLASAVVFALLNLAARHLGYL</sequence>
<dbReference type="AlphaFoldDB" id="A0A0S4TWE7"/>
<gene>
    <name evidence="3" type="ORF">RUN39_v1_780001</name>
</gene>
<protein>
    <recommendedName>
        <fullName evidence="4">Transmembrane protein</fullName>
    </recommendedName>
</protein>
<evidence type="ECO:0000256" key="1">
    <source>
        <dbReference type="SAM" id="MobiDB-lite"/>
    </source>
</evidence>
<feature type="region of interest" description="Disordered" evidence="1">
    <location>
        <begin position="1"/>
        <end position="43"/>
    </location>
</feature>
<keyword evidence="2" id="KW-1133">Transmembrane helix</keyword>
<name>A0A0S4TWE7_RALSL</name>
<evidence type="ECO:0008006" key="4">
    <source>
        <dbReference type="Google" id="ProtNLM"/>
    </source>
</evidence>